<dbReference type="EMBL" id="QYBC01000004">
    <property type="protein sequence ID" value="RYB06316.1"/>
    <property type="molecule type" value="Genomic_DNA"/>
</dbReference>
<evidence type="ECO:0000256" key="1">
    <source>
        <dbReference type="SAM" id="Phobius"/>
    </source>
</evidence>
<proteinExistence type="predicted"/>
<dbReference type="OrthoDB" id="7335270at2"/>
<evidence type="ECO:0000313" key="2">
    <source>
        <dbReference type="EMBL" id="RYB06316.1"/>
    </source>
</evidence>
<evidence type="ECO:0008006" key="4">
    <source>
        <dbReference type="Google" id="ProtNLM"/>
    </source>
</evidence>
<name>A0A4Q2RF54_9HYPH</name>
<protein>
    <recommendedName>
        <fullName evidence="4">DUF2232 domain-containing protein</fullName>
    </recommendedName>
</protein>
<keyword evidence="1" id="KW-0472">Membrane</keyword>
<organism evidence="2 3">
    <name type="scientific">Lichenibacterium ramalinae</name>
    <dbReference type="NCBI Taxonomy" id="2316527"/>
    <lineage>
        <taxon>Bacteria</taxon>
        <taxon>Pseudomonadati</taxon>
        <taxon>Pseudomonadota</taxon>
        <taxon>Alphaproteobacteria</taxon>
        <taxon>Hyphomicrobiales</taxon>
        <taxon>Lichenihabitantaceae</taxon>
        <taxon>Lichenibacterium</taxon>
    </lineage>
</organism>
<feature type="transmembrane region" description="Helical" evidence="1">
    <location>
        <begin position="118"/>
        <end position="139"/>
    </location>
</feature>
<dbReference type="Proteomes" id="UP000289411">
    <property type="component" value="Unassembled WGS sequence"/>
</dbReference>
<dbReference type="AlphaFoldDB" id="A0A4Q2RF54"/>
<keyword evidence="1" id="KW-1133">Transmembrane helix</keyword>
<dbReference type="RefSeq" id="WP_129218253.1">
    <property type="nucleotide sequence ID" value="NZ_QYBC01000004.1"/>
</dbReference>
<keyword evidence="3" id="KW-1185">Reference proteome</keyword>
<comment type="caution">
    <text evidence="2">The sequence shown here is derived from an EMBL/GenBank/DDBJ whole genome shotgun (WGS) entry which is preliminary data.</text>
</comment>
<sequence>MMKTLGIALGAGVTSAVLFAVITTASPVAVVLAYLAPLPIMIAGLGFPHPAGVAAALIGGGTVGLALGPVAGLMFSLALALPAWYLARLAVLGRPSGAAAAPAASGTAPAEWYPVAPLLLRLAALATAPVLLAGLAVIWRYGSYDAAAAAMAERLSVVLSRDALSGELRSADFVRYAPVLIAASGVVMLSVNLWLAGRAVAISDRLPRPWPTLPDAIRLPGPAAGVLAVLVAATFLPEPFGLGAAVLAAALAVVFLFEGLATVHAVTRGLSARGAILCAVYLVTAFVFPWPLLALVVLGCIDCLVPSLRQRAGIAFTKPPKRKP</sequence>
<feature type="transmembrane region" description="Helical" evidence="1">
    <location>
        <begin position="216"/>
        <end position="236"/>
    </location>
</feature>
<keyword evidence="1" id="KW-0812">Transmembrane</keyword>
<feature type="transmembrane region" description="Helical" evidence="1">
    <location>
        <begin position="176"/>
        <end position="195"/>
    </location>
</feature>
<feature type="transmembrane region" description="Helical" evidence="1">
    <location>
        <begin position="275"/>
        <end position="298"/>
    </location>
</feature>
<gene>
    <name evidence="2" type="ORF">D3272_06060</name>
</gene>
<feature type="transmembrane region" description="Helical" evidence="1">
    <location>
        <begin position="242"/>
        <end position="263"/>
    </location>
</feature>
<reference evidence="2 3" key="1">
    <citation type="submission" date="2018-09" db="EMBL/GenBank/DDBJ databases">
        <authorList>
            <person name="Grouzdev D.S."/>
            <person name="Krutkina M.S."/>
        </authorList>
    </citation>
    <scope>NUCLEOTIDE SEQUENCE [LARGE SCALE GENOMIC DNA]</scope>
    <source>
        <strain evidence="2 3">RmlP001</strain>
    </source>
</reference>
<feature type="transmembrane region" description="Helical" evidence="1">
    <location>
        <begin position="54"/>
        <end position="87"/>
    </location>
</feature>
<accession>A0A4Q2RF54</accession>
<reference evidence="2 3" key="2">
    <citation type="submission" date="2019-02" db="EMBL/GenBank/DDBJ databases">
        <title>'Lichenibacterium ramalinii' gen. nov. sp. nov., 'Lichenibacterium minor' gen. nov. sp. nov.</title>
        <authorList>
            <person name="Pankratov T."/>
        </authorList>
    </citation>
    <scope>NUCLEOTIDE SEQUENCE [LARGE SCALE GENOMIC DNA]</scope>
    <source>
        <strain evidence="2 3">RmlP001</strain>
    </source>
</reference>
<evidence type="ECO:0000313" key="3">
    <source>
        <dbReference type="Proteomes" id="UP000289411"/>
    </source>
</evidence>